<dbReference type="OrthoDB" id="1809393at2"/>
<evidence type="ECO:0000313" key="3">
    <source>
        <dbReference type="Proteomes" id="UP000228754"/>
    </source>
</evidence>
<accession>A0A2A5IM46</accession>
<name>A0A2A5IM46_BACPU</name>
<dbReference type="NCBIfam" id="TIGR01671">
    <property type="entry name" value="phage_TIGR01671"/>
    <property type="match status" value="1"/>
</dbReference>
<sequence length="131" mass="15082">MREIKFRGWYGSKIGMMTPTFNGDINKIFAEEDGIYMQYTGMKDCNGVEIYEGDILKRTVTIVMYGTGKPPEDIDEYLEVQYREEYAGFFIGERSLFAYVDTTIDVDTRCSCTKAEVVGNIYENPELLTEK</sequence>
<dbReference type="EMBL" id="NKHG01000121">
    <property type="protein sequence ID" value="PCK18152.1"/>
    <property type="molecule type" value="Genomic_DNA"/>
</dbReference>
<gene>
    <name evidence="2" type="ORF">CEY02_19265</name>
</gene>
<evidence type="ECO:0000259" key="1">
    <source>
        <dbReference type="Pfam" id="PF09643"/>
    </source>
</evidence>
<dbReference type="Pfam" id="PF09643">
    <property type="entry name" value="YopX"/>
    <property type="match status" value="1"/>
</dbReference>
<dbReference type="Proteomes" id="UP000228754">
    <property type="component" value="Unassembled WGS sequence"/>
</dbReference>
<dbReference type="Gene3D" id="2.30.30.290">
    <property type="entry name" value="YopX-like domains"/>
    <property type="match status" value="1"/>
</dbReference>
<dbReference type="InterPro" id="IPR010024">
    <property type="entry name" value="CHP16711"/>
</dbReference>
<feature type="domain" description="YopX protein" evidence="1">
    <location>
        <begin position="31"/>
        <end position="128"/>
    </location>
</feature>
<dbReference type="SUPFAM" id="SSF159006">
    <property type="entry name" value="YopX-like"/>
    <property type="match status" value="1"/>
</dbReference>
<dbReference type="AlphaFoldDB" id="A0A2A5IM46"/>
<protein>
    <recommendedName>
        <fullName evidence="1">YopX protein domain-containing protein</fullName>
    </recommendedName>
</protein>
<proteinExistence type="predicted"/>
<comment type="caution">
    <text evidence="2">The sequence shown here is derived from an EMBL/GenBank/DDBJ whole genome shotgun (WGS) entry which is preliminary data.</text>
</comment>
<dbReference type="RefSeq" id="WP_099682596.1">
    <property type="nucleotide sequence ID" value="NZ_JBALSM010000004.1"/>
</dbReference>
<reference evidence="2 3" key="1">
    <citation type="submission" date="2017-06" db="EMBL/GenBank/DDBJ databases">
        <title>Draft Genome Sequence of Bacillus sp Strain 36R Isolated from saline sediment at Atanasia, Sonora, Mexico.</title>
        <authorList>
            <person name="Sanchez Diaz R."/>
            <person name="Quiroz Macias M.E."/>
            <person name="Ibarra Gamez J.C."/>
            <person name="Enciso Ibarra J."/>
            <person name="Gomez Gil B."/>
            <person name="Galaviz Silva L."/>
        </authorList>
    </citation>
    <scope>NUCLEOTIDE SEQUENCE [LARGE SCALE GENOMIC DNA]</scope>
    <source>
        <strain evidence="2 3">36R_ATNSAL</strain>
    </source>
</reference>
<evidence type="ECO:0000313" key="2">
    <source>
        <dbReference type="EMBL" id="PCK18152.1"/>
    </source>
</evidence>
<organism evidence="2 3">
    <name type="scientific">Bacillus pumilus</name>
    <name type="common">Bacillus mesentericus</name>
    <dbReference type="NCBI Taxonomy" id="1408"/>
    <lineage>
        <taxon>Bacteria</taxon>
        <taxon>Bacillati</taxon>
        <taxon>Bacillota</taxon>
        <taxon>Bacilli</taxon>
        <taxon>Bacillales</taxon>
        <taxon>Bacillaceae</taxon>
        <taxon>Bacillus</taxon>
    </lineage>
</organism>
<dbReference type="InterPro" id="IPR023385">
    <property type="entry name" value="YopX-like_C"/>
</dbReference>
<dbReference type="InterPro" id="IPR019096">
    <property type="entry name" value="YopX_protein"/>
</dbReference>